<dbReference type="EMBL" id="ML179666">
    <property type="protein sequence ID" value="THU83379.1"/>
    <property type="molecule type" value="Genomic_DNA"/>
</dbReference>
<reference evidence="1 2" key="1">
    <citation type="journal article" date="2019" name="Nat. Ecol. Evol.">
        <title>Megaphylogeny resolves global patterns of mushroom evolution.</title>
        <authorList>
            <person name="Varga T."/>
            <person name="Krizsan K."/>
            <person name="Foldi C."/>
            <person name="Dima B."/>
            <person name="Sanchez-Garcia M."/>
            <person name="Sanchez-Ramirez S."/>
            <person name="Szollosi G.J."/>
            <person name="Szarkandi J.G."/>
            <person name="Papp V."/>
            <person name="Albert L."/>
            <person name="Andreopoulos W."/>
            <person name="Angelini C."/>
            <person name="Antonin V."/>
            <person name="Barry K.W."/>
            <person name="Bougher N.L."/>
            <person name="Buchanan P."/>
            <person name="Buyck B."/>
            <person name="Bense V."/>
            <person name="Catcheside P."/>
            <person name="Chovatia M."/>
            <person name="Cooper J."/>
            <person name="Damon W."/>
            <person name="Desjardin D."/>
            <person name="Finy P."/>
            <person name="Geml J."/>
            <person name="Haridas S."/>
            <person name="Hughes K."/>
            <person name="Justo A."/>
            <person name="Karasinski D."/>
            <person name="Kautmanova I."/>
            <person name="Kiss B."/>
            <person name="Kocsube S."/>
            <person name="Kotiranta H."/>
            <person name="LaButti K.M."/>
            <person name="Lechner B.E."/>
            <person name="Liimatainen K."/>
            <person name="Lipzen A."/>
            <person name="Lukacs Z."/>
            <person name="Mihaltcheva S."/>
            <person name="Morgado L.N."/>
            <person name="Niskanen T."/>
            <person name="Noordeloos M.E."/>
            <person name="Ohm R.A."/>
            <person name="Ortiz-Santana B."/>
            <person name="Ovrebo C."/>
            <person name="Racz N."/>
            <person name="Riley R."/>
            <person name="Savchenko A."/>
            <person name="Shiryaev A."/>
            <person name="Soop K."/>
            <person name="Spirin V."/>
            <person name="Szebenyi C."/>
            <person name="Tomsovsky M."/>
            <person name="Tulloss R.E."/>
            <person name="Uehling J."/>
            <person name="Grigoriev I.V."/>
            <person name="Vagvolgyi C."/>
            <person name="Papp T."/>
            <person name="Martin F.M."/>
            <person name="Miettinen O."/>
            <person name="Hibbett D.S."/>
            <person name="Nagy L.G."/>
        </authorList>
    </citation>
    <scope>NUCLEOTIDE SEQUENCE [LARGE SCALE GENOMIC DNA]</scope>
    <source>
        <strain evidence="1 2">CBS 962.96</strain>
    </source>
</reference>
<proteinExistence type="predicted"/>
<accession>A0A4S8L4D8</accession>
<keyword evidence="2" id="KW-1185">Reference proteome</keyword>
<dbReference type="Proteomes" id="UP000297245">
    <property type="component" value="Unassembled WGS sequence"/>
</dbReference>
<evidence type="ECO:0000313" key="2">
    <source>
        <dbReference type="Proteomes" id="UP000297245"/>
    </source>
</evidence>
<sequence>MYLSLPISSPAYVLSFAVRFFMPPLGSIPLLSAYRYFSFHLRIITIFVSLIISREPRSRPTEGRVVRGAVHLRTEQYLL</sequence>
<name>A0A4S8L4D8_DENBC</name>
<organism evidence="1 2">
    <name type="scientific">Dendrothele bispora (strain CBS 962.96)</name>
    <dbReference type="NCBI Taxonomy" id="1314807"/>
    <lineage>
        <taxon>Eukaryota</taxon>
        <taxon>Fungi</taxon>
        <taxon>Dikarya</taxon>
        <taxon>Basidiomycota</taxon>
        <taxon>Agaricomycotina</taxon>
        <taxon>Agaricomycetes</taxon>
        <taxon>Agaricomycetidae</taxon>
        <taxon>Agaricales</taxon>
        <taxon>Agaricales incertae sedis</taxon>
        <taxon>Dendrothele</taxon>
    </lineage>
</organism>
<dbReference type="AlphaFoldDB" id="A0A4S8L4D8"/>
<evidence type="ECO:0000313" key="1">
    <source>
        <dbReference type="EMBL" id="THU83379.1"/>
    </source>
</evidence>
<protein>
    <submittedName>
        <fullName evidence="1">Uncharacterized protein</fullName>
    </submittedName>
</protein>
<gene>
    <name evidence="1" type="ORF">K435DRAFT_427972</name>
</gene>